<accession>A0A921YWV1</accession>
<reference evidence="1" key="2">
    <citation type="submission" date="2020-12" db="EMBL/GenBank/DDBJ databases">
        <authorList>
            <person name="Kanost M."/>
        </authorList>
    </citation>
    <scope>NUCLEOTIDE SEQUENCE</scope>
</reference>
<organism evidence="1 2">
    <name type="scientific">Manduca sexta</name>
    <name type="common">Tobacco hawkmoth</name>
    <name type="synonym">Tobacco hornworm</name>
    <dbReference type="NCBI Taxonomy" id="7130"/>
    <lineage>
        <taxon>Eukaryota</taxon>
        <taxon>Metazoa</taxon>
        <taxon>Ecdysozoa</taxon>
        <taxon>Arthropoda</taxon>
        <taxon>Hexapoda</taxon>
        <taxon>Insecta</taxon>
        <taxon>Pterygota</taxon>
        <taxon>Neoptera</taxon>
        <taxon>Endopterygota</taxon>
        <taxon>Lepidoptera</taxon>
        <taxon>Glossata</taxon>
        <taxon>Ditrysia</taxon>
        <taxon>Bombycoidea</taxon>
        <taxon>Sphingidae</taxon>
        <taxon>Sphinginae</taxon>
        <taxon>Sphingini</taxon>
        <taxon>Manduca</taxon>
    </lineage>
</organism>
<reference evidence="1" key="1">
    <citation type="journal article" date="2016" name="Insect Biochem. Mol. Biol.">
        <title>Multifaceted biological insights from a draft genome sequence of the tobacco hornworm moth, Manduca sexta.</title>
        <authorList>
            <person name="Kanost M.R."/>
            <person name="Arrese E.L."/>
            <person name="Cao X."/>
            <person name="Chen Y.R."/>
            <person name="Chellapilla S."/>
            <person name="Goldsmith M.R."/>
            <person name="Grosse-Wilde E."/>
            <person name="Heckel D.G."/>
            <person name="Herndon N."/>
            <person name="Jiang H."/>
            <person name="Papanicolaou A."/>
            <person name="Qu J."/>
            <person name="Soulages J.L."/>
            <person name="Vogel H."/>
            <person name="Walters J."/>
            <person name="Waterhouse R.M."/>
            <person name="Ahn S.J."/>
            <person name="Almeida F.C."/>
            <person name="An C."/>
            <person name="Aqrawi P."/>
            <person name="Bretschneider A."/>
            <person name="Bryant W.B."/>
            <person name="Bucks S."/>
            <person name="Chao H."/>
            <person name="Chevignon G."/>
            <person name="Christen J.M."/>
            <person name="Clarke D.F."/>
            <person name="Dittmer N.T."/>
            <person name="Ferguson L.C.F."/>
            <person name="Garavelou S."/>
            <person name="Gordon K.H.J."/>
            <person name="Gunaratna R.T."/>
            <person name="Han Y."/>
            <person name="Hauser F."/>
            <person name="He Y."/>
            <person name="Heidel-Fischer H."/>
            <person name="Hirsh A."/>
            <person name="Hu Y."/>
            <person name="Jiang H."/>
            <person name="Kalra D."/>
            <person name="Klinner C."/>
            <person name="Konig C."/>
            <person name="Kovar C."/>
            <person name="Kroll A.R."/>
            <person name="Kuwar S.S."/>
            <person name="Lee S.L."/>
            <person name="Lehman R."/>
            <person name="Li K."/>
            <person name="Li Z."/>
            <person name="Liang H."/>
            <person name="Lovelace S."/>
            <person name="Lu Z."/>
            <person name="Mansfield J.H."/>
            <person name="McCulloch K.J."/>
            <person name="Mathew T."/>
            <person name="Morton B."/>
            <person name="Muzny D.M."/>
            <person name="Neunemann D."/>
            <person name="Ongeri F."/>
            <person name="Pauchet Y."/>
            <person name="Pu L.L."/>
            <person name="Pyrousis I."/>
            <person name="Rao X.J."/>
            <person name="Redding A."/>
            <person name="Roesel C."/>
            <person name="Sanchez-Gracia A."/>
            <person name="Schaack S."/>
            <person name="Shukla A."/>
            <person name="Tetreau G."/>
            <person name="Wang Y."/>
            <person name="Xiong G.H."/>
            <person name="Traut W."/>
            <person name="Walsh T.K."/>
            <person name="Worley K.C."/>
            <person name="Wu D."/>
            <person name="Wu W."/>
            <person name="Wu Y.Q."/>
            <person name="Zhang X."/>
            <person name="Zou Z."/>
            <person name="Zucker H."/>
            <person name="Briscoe A.D."/>
            <person name="Burmester T."/>
            <person name="Clem R.J."/>
            <person name="Feyereisen R."/>
            <person name="Grimmelikhuijzen C.J.P."/>
            <person name="Hamodrakas S.J."/>
            <person name="Hansson B.S."/>
            <person name="Huguet E."/>
            <person name="Jermiin L.S."/>
            <person name="Lan Q."/>
            <person name="Lehman H.K."/>
            <person name="Lorenzen M."/>
            <person name="Merzendorfer H."/>
            <person name="Michalopoulos I."/>
            <person name="Morton D.B."/>
            <person name="Muthukrishnan S."/>
            <person name="Oakeshott J.G."/>
            <person name="Palmer W."/>
            <person name="Park Y."/>
            <person name="Passarelli A.L."/>
            <person name="Rozas J."/>
            <person name="Schwartz L.M."/>
            <person name="Smith W."/>
            <person name="Southgate A."/>
            <person name="Vilcinskas A."/>
            <person name="Vogt R."/>
            <person name="Wang P."/>
            <person name="Werren J."/>
            <person name="Yu X.Q."/>
            <person name="Zhou J.J."/>
            <person name="Brown S.J."/>
            <person name="Scherer S.E."/>
            <person name="Richards S."/>
            <person name="Blissard G.W."/>
        </authorList>
    </citation>
    <scope>NUCLEOTIDE SEQUENCE</scope>
</reference>
<evidence type="ECO:0000313" key="2">
    <source>
        <dbReference type="Proteomes" id="UP000791440"/>
    </source>
</evidence>
<gene>
    <name evidence="1" type="ORF">O3G_MSEX004581</name>
</gene>
<protein>
    <submittedName>
        <fullName evidence="1">Uncharacterized protein</fullName>
    </submittedName>
</protein>
<sequence>MIIKKKSHDLLQPCTLRYWSTRTPKNNKPLTRETVSLRKTLNNLAINSWVISAIVNFSRLGCKSRQIVLRERPTLERGYGNVLVCARAARIVTSRLSEFNFDTVSRIEL</sequence>
<keyword evidence="2" id="KW-1185">Reference proteome</keyword>
<dbReference type="Proteomes" id="UP000791440">
    <property type="component" value="Unassembled WGS sequence"/>
</dbReference>
<comment type="caution">
    <text evidence="1">The sequence shown here is derived from an EMBL/GenBank/DDBJ whole genome shotgun (WGS) entry which is preliminary data.</text>
</comment>
<dbReference type="EMBL" id="JH668336">
    <property type="protein sequence ID" value="KAG6446700.1"/>
    <property type="molecule type" value="Genomic_DNA"/>
</dbReference>
<dbReference type="AlphaFoldDB" id="A0A921YWV1"/>
<proteinExistence type="predicted"/>
<evidence type="ECO:0000313" key="1">
    <source>
        <dbReference type="EMBL" id="KAG6446700.1"/>
    </source>
</evidence>
<name>A0A921YWV1_MANSE</name>